<dbReference type="Proteomes" id="UP000565711">
    <property type="component" value="Unassembled WGS sequence"/>
</dbReference>
<dbReference type="GO" id="GO:0005886">
    <property type="term" value="C:plasma membrane"/>
    <property type="evidence" value="ECO:0007669"/>
    <property type="project" value="TreeGrafter"/>
</dbReference>
<dbReference type="EMBL" id="JAAXOP010000003">
    <property type="protein sequence ID" value="NKY49908.1"/>
    <property type="molecule type" value="Genomic_DNA"/>
</dbReference>
<dbReference type="InterPro" id="IPR014755">
    <property type="entry name" value="Cu-Rt/internalin_Ig-like"/>
</dbReference>
<evidence type="ECO:0000256" key="4">
    <source>
        <dbReference type="ARBA" id="ARBA00023008"/>
    </source>
</evidence>
<dbReference type="Gene3D" id="2.60.40.1220">
    <property type="match status" value="1"/>
</dbReference>
<dbReference type="GO" id="GO:0005507">
    <property type="term" value="F:copper ion binding"/>
    <property type="evidence" value="ECO:0007669"/>
    <property type="project" value="InterPro"/>
</dbReference>
<dbReference type="GO" id="GO:0030313">
    <property type="term" value="C:cell envelope"/>
    <property type="evidence" value="ECO:0007669"/>
    <property type="project" value="UniProtKB-SubCell"/>
</dbReference>
<keyword evidence="6" id="KW-0812">Transmembrane</keyword>
<dbReference type="GO" id="GO:0046688">
    <property type="term" value="P:response to copper ion"/>
    <property type="evidence" value="ECO:0007669"/>
    <property type="project" value="InterPro"/>
</dbReference>
<evidence type="ECO:0000256" key="1">
    <source>
        <dbReference type="ARBA" id="ARBA00004196"/>
    </source>
</evidence>
<dbReference type="GO" id="GO:0006825">
    <property type="term" value="P:copper ion transport"/>
    <property type="evidence" value="ECO:0007669"/>
    <property type="project" value="InterPro"/>
</dbReference>
<keyword evidence="10" id="KW-1185">Reference proteome</keyword>
<organism evidence="9 10">
    <name type="scientific">Nocardia vermiculata</name>
    <dbReference type="NCBI Taxonomy" id="257274"/>
    <lineage>
        <taxon>Bacteria</taxon>
        <taxon>Bacillati</taxon>
        <taxon>Actinomycetota</taxon>
        <taxon>Actinomycetes</taxon>
        <taxon>Mycobacteriales</taxon>
        <taxon>Nocardiaceae</taxon>
        <taxon>Nocardia</taxon>
    </lineage>
</organism>
<feature type="transmembrane region" description="Helical" evidence="6">
    <location>
        <begin position="147"/>
        <end position="169"/>
    </location>
</feature>
<gene>
    <name evidence="9" type="ORF">HGA08_06735</name>
</gene>
<dbReference type="GO" id="GO:0042597">
    <property type="term" value="C:periplasmic space"/>
    <property type="evidence" value="ECO:0007669"/>
    <property type="project" value="InterPro"/>
</dbReference>
<keyword evidence="2" id="KW-0479">Metal-binding</keyword>
<dbReference type="InterPro" id="IPR014756">
    <property type="entry name" value="Ig_E-set"/>
</dbReference>
<evidence type="ECO:0000256" key="7">
    <source>
        <dbReference type="SAM" id="SignalP"/>
    </source>
</evidence>
<comment type="caution">
    <text evidence="9">The sequence shown here is derived from an EMBL/GenBank/DDBJ whole genome shotgun (WGS) entry which is preliminary data.</text>
</comment>
<name>A0A846XXU9_9NOCA</name>
<dbReference type="PANTHER" id="PTHR34820:SF4">
    <property type="entry name" value="INNER MEMBRANE PROTEIN YEBZ"/>
    <property type="match status" value="1"/>
</dbReference>
<feature type="signal peptide" evidence="7">
    <location>
        <begin position="1"/>
        <end position="27"/>
    </location>
</feature>
<dbReference type="Pfam" id="PF04234">
    <property type="entry name" value="CopC"/>
    <property type="match status" value="1"/>
</dbReference>
<feature type="chain" id="PRO_5032799421" evidence="7">
    <location>
        <begin position="28"/>
        <end position="186"/>
    </location>
</feature>
<keyword evidence="6" id="KW-0472">Membrane</keyword>
<sequence length="186" mass="18790">MRRILLAVTAALTLGAATIMVAGPAAAHSAVIATDPADGAQLATGPERVTVTFNENLQPDFPSLTVVGPDGNLWSKSDPVVDGPTVSTEVGDLGPVGKYTIAYRVTSADGHPVSGTRTFELTTAGHGTPGPRADAGSSSGTEDSGGVPIWVFIVPAVLVFAAGLAFALFGSGIGRRRSSGPDHGER</sequence>
<proteinExistence type="predicted"/>
<reference evidence="9 10" key="1">
    <citation type="submission" date="2020-04" db="EMBL/GenBank/DDBJ databases">
        <title>MicrobeNet Type strains.</title>
        <authorList>
            <person name="Nicholson A.C."/>
        </authorList>
    </citation>
    <scope>NUCLEOTIDE SEQUENCE [LARGE SCALE GENOMIC DNA]</scope>
    <source>
        <strain evidence="9 10">JCM 12354</strain>
    </source>
</reference>
<comment type="subcellular location">
    <subcellularLocation>
        <location evidence="1">Cell envelope</location>
    </subcellularLocation>
</comment>
<accession>A0A846XXU9</accession>
<keyword evidence="4" id="KW-0186">Copper</keyword>
<dbReference type="SUPFAM" id="SSF81296">
    <property type="entry name" value="E set domains"/>
    <property type="match status" value="1"/>
</dbReference>
<feature type="region of interest" description="Disordered" evidence="5">
    <location>
        <begin position="120"/>
        <end position="141"/>
    </location>
</feature>
<evidence type="ECO:0000259" key="8">
    <source>
        <dbReference type="Pfam" id="PF04234"/>
    </source>
</evidence>
<evidence type="ECO:0000313" key="10">
    <source>
        <dbReference type="Proteomes" id="UP000565711"/>
    </source>
</evidence>
<keyword evidence="6" id="KW-1133">Transmembrane helix</keyword>
<evidence type="ECO:0000256" key="2">
    <source>
        <dbReference type="ARBA" id="ARBA00022723"/>
    </source>
</evidence>
<keyword evidence="3 7" id="KW-0732">Signal</keyword>
<evidence type="ECO:0000313" key="9">
    <source>
        <dbReference type="EMBL" id="NKY49908.1"/>
    </source>
</evidence>
<evidence type="ECO:0000256" key="3">
    <source>
        <dbReference type="ARBA" id="ARBA00022729"/>
    </source>
</evidence>
<evidence type="ECO:0000256" key="5">
    <source>
        <dbReference type="SAM" id="MobiDB-lite"/>
    </source>
</evidence>
<dbReference type="AlphaFoldDB" id="A0A846XXU9"/>
<protein>
    <submittedName>
        <fullName evidence="9">Copper resistance protein CopC</fullName>
    </submittedName>
</protein>
<dbReference type="PANTHER" id="PTHR34820">
    <property type="entry name" value="INNER MEMBRANE PROTEIN YEBZ"/>
    <property type="match status" value="1"/>
</dbReference>
<evidence type="ECO:0000256" key="6">
    <source>
        <dbReference type="SAM" id="Phobius"/>
    </source>
</evidence>
<feature type="domain" description="CopC" evidence="8">
    <location>
        <begin position="28"/>
        <end position="120"/>
    </location>
</feature>
<dbReference type="InterPro" id="IPR032694">
    <property type="entry name" value="CopC/D"/>
</dbReference>
<dbReference type="InterPro" id="IPR007348">
    <property type="entry name" value="CopC_dom"/>
</dbReference>